<keyword evidence="1 2" id="KW-0690">Ribosome biogenesis</keyword>
<dbReference type="InterPro" id="IPR015946">
    <property type="entry name" value="KH_dom-like_a/b"/>
</dbReference>
<keyword evidence="2" id="KW-0963">Cytoplasm</keyword>
<dbReference type="PANTHER" id="PTHR33515:SF1">
    <property type="entry name" value="RIBOSOME-BINDING FACTOR A, CHLOROPLASTIC-RELATED"/>
    <property type="match status" value="1"/>
</dbReference>
<dbReference type="PANTHER" id="PTHR33515">
    <property type="entry name" value="RIBOSOME-BINDING FACTOR A, CHLOROPLASTIC-RELATED"/>
    <property type="match status" value="1"/>
</dbReference>
<dbReference type="Proteomes" id="UP000193435">
    <property type="component" value="Unassembled WGS sequence"/>
</dbReference>
<accession>A0A1X7NIF6</accession>
<organism evidence="3 4">
    <name type="scientific">Carnobacterium iners</name>
    <dbReference type="NCBI Taxonomy" id="1073423"/>
    <lineage>
        <taxon>Bacteria</taxon>
        <taxon>Bacillati</taxon>
        <taxon>Bacillota</taxon>
        <taxon>Bacilli</taxon>
        <taxon>Lactobacillales</taxon>
        <taxon>Carnobacteriaceae</taxon>
        <taxon>Carnobacterium</taxon>
    </lineage>
</organism>
<dbReference type="InterPro" id="IPR020053">
    <property type="entry name" value="Ribosome-bd_factorA_CS"/>
</dbReference>
<comment type="similarity">
    <text evidence="2">Belongs to the RbfA family.</text>
</comment>
<comment type="subcellular location">
    <subcellularLocation>
        <location evidence="2">Cytoplasm</location>
    </subcellularLocation>
</comment>
<keyword evidence="4" id="KW-1185">Reference proteome</keyword>
<dbReference type="SUPFAM" id="SSF89919">
    <property type="entry name" value="Ribosome-binding factor A, RbfA"/>
    <property type="match status" value="1"/>
</dbReference>
<dbReference type="HAMAP" id="MF_00003">
    <property type="entry name" value="RbfA"/>
    <property type="match status" value="1"/>
</dbReference>
<dbReference type="OrthoDB" id="307788at2"/>
<evidence type="ECO:0000313" key="3">
    <source>
        <dbReference type="EMBL" id="SMH36892.1"/>
    </source>
</evidence>
<dbReference type="RefSeq" id="WP_085560020.1">
    <property type="nucleotide sequence ID" value="NZ_FOAH01000012.1"/>
</dbReference>
<dbReference type="InterPro" id="IPR023799">
    <property type="entry name" value="RbfA_dom_sf"/>
</dbReference>
<dbReference type="EMBL" id="FXBJ01000002">
    <property type="protein sequence ID" value="SMH36892.1"/>
    <property type="molecule type" value="Genomic_DNA"/>
</dbReference>
<reference evidence="3 4" key="1">
    <citation type="submission" date="2017-04" db="EMBL/GenBank/DDBJ databases">
        <authorList>
            <person name="Afonso C.L."/>
            <person name="Miller P.J."/>
            <person name="Scott M.A."/>
            <person name="Spackman E."/>
            <person name="Goraichik I."/>
            <person name="Dimitrov K.M."/>
            <person name="Suarez D.L."/>
            <person name="Swayne D.E."/>
        </authorList>
    </citation>
    <scope>NUCLEOTIDE SEQUENCE [LARGE SCALE GENOMIC DNA]</scope>
    <source>
        <strain evidence="3 4">LMG26642</strain>
    </source>
</reference>
<dbReference type="Gene3D" id="3.30.300.20">
    <property type="match status" value="1"/>
</dbReference>
<dbReference type="PROSITE" id="PS01319">
    <property type="entry name" value="RBFA"/>
    <property type="match status" value="1"/>
</dbReference>
<evidence type="ECO:0000256" key="1">
    <source>
        <dbReference type="ARBA" id="ARBA00022517"/>
    </source>
</evidence>
<dbReference type="Pfam" id="PF02033">
    <property type="entry name" value="RBFA"/>
    <property type="match status" value="1"/>
</dbReference>
<gene>
    <name evidence="2" type="primary">rbfA</name>
    <name evidence="3" type="ORF">SAMN04488700_1939</name>
</gene>
<comment type="subunit">
    <text evidence="2">Monomer. Binds 30S ribosomal subunits, but not 50S ribosomal subunits or 70S ribosomes.</text>
</comment>
<dbReference type="GO" id="GO:0030490">
    <property type="term" value="P:maturation of SSU-rRNA"/>
    <property type="evidence" value="ECO:0007669"/>
    <property type="project" value="UniProtKB-UniRule"/>
</dbReference>
<dbReference type="AlphaFoldDB" id="A0A1X7NIF6"/>
<dbReference type="STRING" id="1073423.SAMN04488700_1939"/>
<evidence type="ECO:0000313" key="4">
    <source>
        <dbReference type="Proteomes" id="UP000193435"/>
    </source>
</evidence>
<protein>
    <recommendedName>
        <fullName evidence="2">Ribosome-binding factor A</fullName>
    </recommendedName>
</protein>
<proteinExistence type="inferred from homology"/>
<evidence type="ECO:0000256" key="2">
    <source>
        <dbReference type="HAMAP-Rule" id="MF_00003"/>
    </source>
</evidence>
<dbReference type="GO" id="GO:0043024">
    <property type="term" value="F:ribosomal small subunit binding"/>
    <property type="evidence" value="ECO:0007669"/>
    <property type="project" value="TreeGrafter"/>
</dbReference>
<sequence>MANFRTGRVAQEIQKEVNDILVKRVKDPRVSNVTITEVKVTGDLQQATIYYSILSEKEKDLELVQLGLDKATGLIRRELGKRLTLYKTPELAFSLDESVLYGSRIDELLRNLNKE</sequence>
<dbReference type="InterPro" id="IPR000238">
    <property type="entry name" value="RbfA"/>
</dbReference>
<dbReference type="GO" id="GO:0005829">
    <property type="term" value="C:cytosol"/>
    <property type="evidence" value="ECO:0007669"/>
    <property type="project" value="TreeGrafter"/>
</dbReference>
<comment type="function">
    <text evidence="2">One of several proteins that assist in the late maturation steps of the functional core of the 30S ribosomal subunit. Associates with free 30S ribosomal subunits (but not with 30S subunits that are part of 70S ribosomes or polysomes). Required for efficient processing of 16S rRNA. May interact with the 5'-terminal helix region of 16S rRNA.</text>
</comment>
<dbReference type="NCBIfam" id="TIGR00082">
    <property type="entry name" value="rbfA"/>
    <property type="match status" value="1"/>
</dbReference>
<name>A0A1X7NIF6_9LACT</name>